<dbReference type="PROSITE" id="PS01136">
    <property type="entry name" value="UPF0034"/>
    <property type="match status" value="1"/>
</dbReference>
<gene>
    <name evidence="7" type="ORF">HERILL_LOCUS16192</name>
</gene>
<accession>A0A7R8V8B3</accession>
<proteinExistence type="predicted"/>
<name>A0A7R8V8B3_HERIL</name>
<keyword evidence="8" id="KW-1185">Reference proteome</keyword>
<dbReference type="GO" id="GO:0050660">
    <property type="term" value="F:flavin adenine dinucleotide binding"/>
    <property type="evidence" value="ECO:0007669"/>
    <property type="project" value="InterPro"/>
</dbReference>
<evidence type="ECO:0000256" key="5">
    <source>
        <dbReference type="ARBA" id="ARBA00023002"/>
    </source>
</evidence>
<dbReference type="Proteomes" id="UP000594454">
    <property type="component" value="Chromosome 7"/>
</dbReference>
<dbReference type="SUPFAM" id="SSF51395">
    <property type="entry name" value="FMN-linked oxidoreductases"/>
    <property type="match status" value="1"/>
</dbReference>
<dbReference type="OrthoDB" id="9977870at2759"/>
<dbReference type="InterPro" id="IPR013785">
    <property type="entry name" value="Aldolase_TIM"/>
</dbReference>
<dbReference type="Gene3D" id="3.20.20.70">
    <property type="entry name" value="Aldolase class I"/>
    <property type="match status" value="1"/>
</dbReference>
<dbReference type="GO" id="GO:0017150">
    <property type="term" value="F:tRNA dihydrouridine synthase activity"/>
    <property type="evidence" value="ECO:0007669"/>
    <property type="project" value="InterPro"/>
</dbReference>
<dbReference type="PANTHER" id="PTHR11082">
    <property type="entry name" value="TRNA-DIHYDROURIDINE SYNTHASE"/>
    <property type="match status" value="1"/>
</dbReference>
<keyword evidence="5" id="KW-0560">Oxidoreductase</keyword>
<evidence type="ECO:0000256" key="2">
    <source>
        <dbReference type="ARBA" id="ARBA00022630"/>
    </source>
</evidence>
<evidence type="ECO:0000313" key="7">
    <source>
        <dbReference type="EMBL" id="CAD7093942.1"/>
    </source>
</evidence>
<dbReference type="FunCoup" id="A0A7R8V8B3">
    <property type="interactions" value="1036"/>
</dbReference>
<evidence type="ECO:0000256" key="3">
    <source>
        <dbReference type="ARBA" id="ARBA00022643"/>
    </source>
</evidence>
<dbReference type="InterPro" id="IPR018517">
    <property type="entry name" value="tRNA_hU_synthase_CS"/>
</dbReference>
<evidence type="ECO:0000256" key="4">
    <source>
        <dbReference type="ARBA" id="ARBA00022694"/>
    </source>
</evidence>
<keyword evidence="4" id="KW-0819">tRNA processing</keyword>
<reference evidence="7 8" key="1">
    <citation type="submission" date="2020-11" db="EMBL/GenBank/DDBJ databases">
        <authorList>
            <person name="Wallbank WR R."/>
            <person name="Pardo Diaz C."/>
            <person name="Kozak K."/>
            <person name="Martin S."/>
            <person name="Jiggins C."/>
            <person name="Moest M."/>
            <person name="Warren A I."/>
            <person name="Generalovic N T."/>
            <person name="Byers J.R.P. K."/>
            <person name="Montejo-Kovacevich G."/>
            <person name="Yen C E."/>
        </authorList>
    </citation>
    <scope>NUCLEOTIDE SEQUENCE [LARGE SCALE GENOMIC DNA]</scope>
</reference>
<dbReference type="CDD" id="cd02801">
    <property type="entry name" value="DUS_like_FMN"/>
    <property type="match status" value="1"/>
</dbReference>
<dbReference type="AlphaFoldDB" id="A0A7R8V8B3"/>
<evidence type="ECO:0000259" key="6">
    <source>
        <dbReference type="Pfam" id="PF01207"/>
    </source>
</evidence>
<dbReference type="PANTHER" id="PTHR11082:SF31">
    <property type="entry name" value="TRNA-DIHYDROURIDINE(20A_20B) SYNTHASE [NAD(P)+]-LIKE"/>
    <property type="match status" value="1"/>
</dbReference>
<keyword evidence="3" id="KW-0288">FMN</keyword>
<comment type="cofactor">
    <cofactor evidence="1">
        <name>FMN</name>
        <dbReference type="ChEBI" id="CHEBI:58210"/>
    </cofactor>
</comment>
<sequence length="397" mass="44875">MKPRKDVLELFADARQRKSYVKISAPMVRYSKLEFRTLLRHNGVELCFTPMIIADSFCRSDLARQNEFTTNGDDTPLIVQFAAKDSVQLLTAAEMVHPYADGVDLNCGCPQRWAISSGYGCATLKTPELLHDMIRTLKRNLPGKFTASVKMRLLRKDDTGSTVELCRRIEQCGASFITIHGRTPWEKTCEPVDLDAVASIKRALNVPVVANGNIRTLEDADRAFELTQCEGIMAARGLLANPSLYTGTAVTPVSCVEDWVSLARRAGHQMTFQCFHHHLTFMTEKLIRRKQRVVLNNITRSDDVLDFLRKELSVALSDSDEPRIPFSDYLQCKYDDTLYETKKVNGLDDQSPSPVYTQQGHGKIYAEYTARSCEERQPPLQLCSMGDKSLFDERTEM</sequence>
<dbReference type="EMBL" id="LR899015">
    <property type="protein sequence ID" value="CAD7093942.1"/>
    <property type="molecule type" value="Genomic_DNA"/>
</dbReference>
<dbReference type="OMA" id="QRPHHDI"/>
<keyword evidence="2" id="KW-0285">Flavoprotein</keyword>
<organism evidence="7 8">
    <name type="scientific">Hermetia illucens</name>
    <name type="common">Black soldier fly</name>
    <dbReference type="NCBI Taxonomy" id="343691"/>
    <lineage>
        <taxon>Eukaryota</taxon>
        <taxon>Metazoa</taxon>
        <taxon>Ecdysozoa</taxon>
        <taxon>Arthropoda</taxon>
        <taxon>Hexapoda</taxon>
        <taxon>Insecta</taxon>
        <taxon>Pterygota</taxon>
        <taxon>Neoptera</taxon>
        <taxon>Endopterygota</taxon>
        <taxon>Diptera</taxon>
        <taxon>Brachycera</taxon>
        <taxon>Stratiomyomorpha</taxon>
        <taxon>Stratiomyidae</taxon>
        <taxon>Hermetiinae</taxon>
        <taxon>Hermetia</taxon>
    </lineage>
</organism>
<feature type="domain" description="DUS-like FMN-binding" evidence="6">
    <location>
        <begin position="25"/>
        <end position="290"/>
    </location>
</feature>
<dbReference type="Pfam" id="PF01207">
    <property type="entry name" value="Dus"/>
    <property type="match status" value="1"/>
</dbReference>
<protein>
    <recommendedName>
        <fullName evidence="6">DUS-like FMN-binding domain-containing protein</fullName>
    </recommendedName>
</protein>
<evidence type="ECO:0000313" key="8">
    <source>
        <dbReference type="Proteomes" id="UP000594454"/>
    </source>
</evidence>
<evidence type="ECO:0000256" key="1">
    <source>
        <dbReference type="ARBA" id="ARBA00001917"/>
    </source>
</evidence>
<dbReference type="InterPro" id="IPR035587">
    <property type="entry name" value="DUS-like_FMN-bd"/>
</dbReference>
<dbReference type="InParanoid" id="A0A7R8V8B3"/>